<dbReference type="InterPro" id="IPR013107">
    <property type="entry name" value="Acyl-CoA_DH_C"/>
</dbReference>
<dbReference type="InterPro" id="IPR046373">
    <property type="entry name" value="Acyl-CoA_Oxase/DH_mid-dom_sf"/>
</dbReference>
<dbReference type="InterPro" id="IPR036250">
    <property type="entry name" value="AcylCo_DH-like_C"/>
</dbReference>
<comment type="caution">
    <text evidence="4">The sequence shown here is derived from an EMBL/GenBank/DDBJ whole genome shotgun (WGS) entry which is preliminary data.</text>
</comment>
<evidence type="ECO:0000256" key="2">
    <source>
        <dbReference type="SAM" id="MobiDB-lite"/>
    </source>
</evidence>
<dbReference type="InterPro" id="IPR037069">
    <property type="entry name" value="AcylCoA_DH/ox_N_sf"/>
</dbReference>
<dbReference type="InterPro" id="IPR009100">
    <property type="entry name" value="AcylCoA_DH/oxidase_NM_dom_sf"/>
</dbReference>
<dbReference type="Gene3D" id="1.20.140.10">
    <property type="entry name" value="Butyryl-CoA Dehydrogenase, subunit A, domain 3"/>
    <property type="match status" value="1"/>
</dbReference>
<reference evidence="4 5" key="1">
    <citation type="submission" date="2020-03" db="EMBL/GenBank/DDBJ databases">
        <title>Whole genome sequencing of clinical and environmental type strains of Ochrobactrum.</title>
        <authorList>
            <person name="Dharne M."/>
        </authorList>
    </citation>
    <scope>NUCLEOTIDE SEQUENCE [LARGE SCALE GENOMIC DNA]</scope>
    <source>
        <strain evidence="4 5">CIP 109452</strain>
    </source>
</reference>
<keyword evidence="1" id="KW-0560">Oxidoreductase</keyword>
<evidence type="ECO:0000256" key="1">
    <source>
        <dbReference type="ARBA" id="ARBA00023002"/>
    </source>
</evidence>
<dbReference type="SUPFAM" id="SSF56645">
    <property type="entry name" value="Acyl-CoA dehydrogenase NM domain-like"/>
    <property type="match status" value="1"/>
</dbReference>
<dbReference type="EMBL" id="JAAVLN010000002">
    <property type="protein sequence ID" value="NKC04706.1"/>
    <property type="molecule type" value="Genomic_DNA"/>
</dbReference>
<feature type="domain" description="Acyl-CoA dehydrogenase C-terminal" evidence="3">
    <location>
        <begin position="247"/>
        <end position="381"/>
    </location>
</feature>
<evidence type="ECO:0000313" key="5">
    <source>
        <dbReference type="Proteomes" id="UP000704467"/>
    </source>
</evidence>
<evidence type="ECO:0000259" key="3">
    <source>
        <dbReference type="Pfam" id="PF08028"/>
    </source>
</evidence>
<name>A0ABX1DQB7_9HYPH</name>
<dbReference type="Gene3D" id="1.10.540.10">
    <property type="entry name" value="Acyl-CoA dehydrogenase/oxidase, N-terminal domain"/>
    <property type="match status" value="1"/>
</dbReference>
<protein>
    <recommendedName>
        <fullName evidence="3">Acyl-CoA dehydrogenase C-terminal domain-containing protein</fullName>
    </recommendedName>
</protein>
<evidence type="ECO:0000313" key="4">
    <source>
        <dbReference type="EMBL" id="NKC04706.1"/>
    </source>
</evidence>
<sequence>MTQSQQVALEPIWPQVPDSQFETLAARFRPIFAKIRAGAVERDRNRILPVEELQWLRAEKFGAIRVPREHGGYGASLVTLFALLIELAEADSNLAQILRGHFGFIETLLPDPTSPWSARWLTLAGAGDWFSPAHTEPGDSRHGSFATVVTDGPEGPEINGRKFYTTGAYYADWIGVTAGRNDAWVTVVVSTKAEGLTIIDDWDGFGQALTASGTTIFDHVKLDEADFVSALTQAEHLSSVYQLTHLATLSGIGRAAASETATYIAERRRTYAHGNADTAREDPQILQVVGSVFAKVYGANVATITATTTIERFFEKLLKGEATEDDRVRLDVEVFQAQVATATQILEATTLLFGGLGASALSKSRGLDRLWRNARAISSHNPLIYRERQIGDYVVNGNGPQNIWGASPARNTQTAEELQPAKADAA</sequence>
<dbReference type="RefSeq" id="WP_138787040.1">
    <property type="nucleotide sequence ID" value="NZ_JBHEEQ010000019.1"/>
</dbReference>
<proteinExistence type="predicted"/>
<organism evidence="4 5">
    <name type="scientific">Brucella haematophila</name>
    <dbReference type="NCBI Taxonomy" id="419474"/>
    <lineage>
        <taxon>Bacteria</taxon>
        <taxon>Pseudomonadati</taxon>
        <taxon>Pseudomonadota</taxon>
        <taxon>Alphaproteobacteria</taxon>
        <taxon>Hyphomicrobiales</taxon>
        <taxon>Brucellaceae</taxon>
        <taxon>Brucella/Ochrobactrum group</taxon>
        <taxon>Brucella</taxon>
    </lineage>
</organism>
<dbReference type="PANTHER" id="PTHR43884:SF12">
    <property type="entry name" value="ISOVALERYL-COA DEHYDROGENASE, MITOCHONDRIAL-RELATED"/>
    <property type="match status" value="1"/>
</dbReference>
<accession>A0ABX1DQB7</accession>
<dbReference type="PANTHER" id="PTHR43884">
    <property type="entry name" value="ACYL-COA DEHYDROGENASE"/>
    <property type="match status" value="1"/>
</dbReference>
<dbReference type="Proteomes" id="UP000704467">
    <property type="component" value="Unassembled WGS sequence"/>
</dbReference>
<gene>
    <name evidence="4" type="ORF">HED55_20320</name>
</gene>
<dbReference type="PIRSF" id="PIRSF016578">
    <property type="entry name" value="HsaA"/>
    <property type="match status" value="1"/>
</dbReference>
<dbReference type="SUPFAM" id="SSF47203">
    <property type="entry name" value="Acyl-CoA dehydrogenase C-terminal domain-like"/>
    <property type="match status" value="1"/>
</dbReference>
<feature type="region of interest" description="Disordered" evidence="2">
    <location>
        <begin position="405"/>
        <end position="426"/>
    </location>
</feature>
<keyword evidence="5" id="KW-1185">Reference proteome</keyword>
<dbReference type="Pfam" id="PF08028">
    <property type="entry name" value="Acyl-CoA_dh_2"/>
    <property type="match status" value="1"/>
</dbReference>
<dbReference type="Gene3D" id="2.40.110.10">
    <property type="entry name" value="Butyryl-CoA Dehydrogenase, subunit A, domain 2"/>
    <property type="match status" value="1"/>
</dbReference>